<dbReference type="SUPFAM" id="SSF101908">
    <property type="entry name" value="Putative isomerase YbhE"/>
    <property type="match status" value="1"/>
</dbReference>
<dbReference type="Pfam" id="PF00400">
    <property type="entry name" value="WD40"/>
    <property type="match status" value="4"/>
</dbReference>
<dbReference type="InterPro" id="IPR001680">
    <property type="entry name" value="WD40_rpt"/>
</dbReference>
<evidence type="ECO:0000256" key="2">
    <source>
        <dbReference type="SAM" id="Coils"/>
    </source>
</evidence>
<dbReference type="GO" id="GO:0043291">
    <property type="term" value="C:RAVE complex"/>
    <property type="evidence" value="ECO:0007669"/>
    <property type="project" value="TreeGrafter"/>
</dbReference>
<feature type="repeat" description="WD" evidence="1">
    <location>
        <begin position="674"/>
        <end position="715"/>
    </location>
</feature>
<gene>
    <name evidence="5" type="ORF">RB653_001482</name>
</gene>
<organism evidence="5 6">
    <name type="scientific">Dictyostelium firmibasis</name>
    <dbReference type="NCBI Taxonomy" id="79012"/>
    <lineage>
        <taxon>Eukaryota</taxon>
        <taxon>Amoebozoa</taxon>
        <taxon>Evosea</taxon>
        <taxon>Eumycetozoa</taxon>
        <taxon>Dictyostelia</taxon>
        <taxon>Dictyosteliales</taxon>
        <taxon>Dictyosteliaceae</taxon>
        <taxon>Dictyostelium</taxon>
    </lineage>
</organism>
<dbReference type="PROSITE" id="PS50294">
    <property type="entry name" value="WD_REPEATS_REGION"/>
    <property type="match status" value="1"/>
</dbReference>
<feature type="compositionally biased region" description="Acidic residues" evidence="3">
    <location>
        <begin position="1285"/>
        <end position="1302"/>
    </location>
</feature>
<proteinExistence type="predicted"/>
<evidence type="ECO:0000313" key="5">
    <source>
        <dbReference type="EMBL" id="KAK5581449.1"/>
    </source>
</evidence>
<feature type="compositionally biased region" description="Basic and acidic residues" evidence="3">
    <location>
        <begin position="347"/>
        <end position="382"/>
    </location>
</feature>
<dbReference type="PROSITE" id="PS50082">
    <property type="entry name" value="WD_REPEATS_2"/>
    <property type="match status" value="3"/>
</dbReference>
<evidence type="ECO:0000259" key="4">
    <source>
        <dbReference type="Pfam" id="PF12234"/>
    </source>
</evidence>
<dbReference type="PANTHER" id="PTHR13950:SF9">
    <property type="entry name" value="RABCONNECTIN-3A"/>
    <property type="match status" value="1"/>
</dbReference>
<evidence type="ECO:0000256" key="1">
    <source>
        <dbReference type="PROSITE-ProRule" id="PRU00221"/>
    </source>
</evidence>
<dbReference type="InterPro" id="IPR022033">
    <property type="entry name" value="Rav1p_C"/>
</dbReference>
<feature type="region of interest" description="Disordered" evidence="3">
    <location>
        <begin position="336"/>
        <end position="382"/>
    </location>
</feature>
<evidence type="ECO:0000256" key="3">
    <source>
        <dbReference type="SAM" id="MobiDB-lite"/>
    </source>
</evidence>
<keyword evidence="6" id="KW-1185">Reference proteome</keyword>
<feature type="coiled-coil region" evidence="2">
    <location>
        <begin position="1735"/>
        <end position="1767"/>
    </location>
</feature>
<protein>
    <recommendedName>
        <fullName evidence="4">RAVE complex protein Rav1 C-terminal domain-containing protein</fullName>
    </recommendedName>
</protein>
<feature type="region of interest" description="Disordered" evidence="3">
    <location>
        <begin position="896"/>
        <end position="919"/>
    </location>
</feature>
<dbReference type="SMART" id="SM00320">
    <property type="entry name" value="WD40"/>
    <property type="match status" value="11"/>
</dbReference>
<feature type="compositionally biased region" description="Basic and acidic residues" evidence="3">
    <location>
        <begin position="1867"/>
        <end position="1892"/>
    </location>
</feature>
<feature type="compositionally biased region" description="Low complexity" evidence="3">
    <location>
        <begin position="1854"/>
        <end position="1863"/>
    </location>
</feature>
<sequence>MKPSQIITGSANSNPLTFTYTIYEDDVYYSYSSGSNVYILKGVSLKVIQVLTGHQSDVTCVSWLSNDTKLLTSSSHEIFLYVLNKERGLWEHVFTIPSQFEITALSWLQPNSFIVGGNSQIVKWKIDQQAIMKNYQINNGGSDGVNNSSNSAASPVSPNNNNNKNNLDLEFSSTTTTTNKINLNGSGNNTPTTSALVNAQVRVTNEKFLQDQRMKEQKLFNKQAQIVWKTDSSSAINNLSCSPDGSFFATCGKFDRLIKVWFLQKKSKAKLLAEEQQIKLQQEQLSLLLQREELAKQKNSKGAYKEQFNKLTNKGPIYKANKIGFDEVVSSGGVGTAEDSTNINTELNKRDKLQKEKEKERGSDSSIKNKDAPKEEEKQSIEELQKQLNQLKEMFNKQKNKKFEGETYGFIYLPHPRSITWISWRNRKTSTHNILLTNCKDGVVRLWQQSPQSRRLQFNVSSIIPSGSDIVDWVYSQNEDKFDIFNKNNDENNTNDENNNNNNNNNSNNNSGSGGKLSKSSSGTTGTSLNNNNNNNSSDDSNSYLRSHDFKLHLTNPILLRQKDSLAKTKQIVDWIIVIKLDGSLVLWKLRTDDSMTKQTSSLSIWINSQILSPQEIGPNRIISLYQPMSLTDNTPGSIKVCFNSFNGAISSRRFYIQNQNQTQISNASPVSRCYGHKSTIKKLAASKNSPYLSSLDYENNVIIWNSTDSSKIQSPNYLIDIGSFPSYYSMTWSPNQKFCFFSNRDGVFVYYIEVSQENYVKSSLLSIGMIEESTLEDDWIDEVHIVDPLHLIYNCHSMDFDQNKINNNRRSGGESSVLLPYQFFLIGLNKHSDKLYVWGVSVEKDFKYSSSSSPSILKSKLLATKEFERDSRLSCICAAPKGIFDTTTVNKMNKSKDDYSSNSNEDYDGDNSQQDDSIDRDRVILTHPICVTGSIDGYISVLGITPKISFIKVEGEDQEQIRFEDWTIGEMAGHHAYQQPVESVKAAYFGRFASKAFSTNPNPEIHIWELESHTPKLRLEDTIKFYVDSELPTLTTPQVIVTSPNASGIGAFKSPPLTTTISLKTSTSTALTHEEIIACCFSFISLDDGSYSVAFGFGNQVKILSKPVDRVIGSYKRPWVQTHNYDDLTSPCSSLEWGKDLSLYVSAGNQIMVFTKWSKLNNISDNLALSQFQTIGHDYNTKLNSIYSQHSELQRSLPMYHPKLLTEYMMAGKFGVVEKILKHVCQFLFERFGDLDDFPKTPVFIPPVSIEEIIHYDELNSKSKKTGTSDDMDKMNLIEHDKNDYDDDDDEDENDPSDDDIDFKNSNKFTKRQARKLSEILSSIRLGNLSSSEQIQLLAVTDTYGEIGEMSGGLDENGSRFILGAKVFQFLRRSLPPLDRPISLSTTDILWALHSEAQETILSSCFPTDPDWDALKQIGAGLWIKSPSTLRNVVEKLAKTTYILKRDPRECSLYYLALGKKGALVALHKASRDVKQVEFLSQDFTQAKWITAANKSAFLLQSKHKYELAASLFLLAGQLKKAVNLLIQMQGDFQLALVISRLYEGENGECSRMIIEDHIIPLAKKTNDRSLLSICNWLLKKYEDAVTCLIPSVQIDDDRKLDEDDTQRNYGLGVSGNSTPLGMSSRNSMVSSPINRSVAGTNFSNVTSTTMASQAVSPITQQLRASQLGPSILYFFRFLKNHVQLRQLSEEKKKEDEFLRTSSYSYFNSGCSLLALENIERLEASHPKILTDNQERLEVEKLEKLEKLKQQEIDRLEKEKQQSNGLGLDFGGGGSGFFSKPSYDLGLDFGGGGSGFFSKPSHDLGLDFGGGGGGGGGSSDFFSKPSASNDLGLDFGSPSKPPTSSNYMGLDFNTSTNNNNSSWDFLESKPKEESIKEIEEEQSNKDKEDKATLSASEASLNKPTFVPSKKEKLSLYSLVDNELKAKLVVKVLLETIMETRESDNWDDKFKDFKDSLEYLCKKNQLIPKEIIKSLVEYCSNRQYVYQVIQLSKYSVVDSGSGDEKAMEVLELISISIIKSLLRFDDDNILMLMNSSASQPLLTVSLEIHQSIMSIDKRYHNHSLILSTVYMMLFLLSYGSQRFDVLLVLFKNKNTIQQFNQFIDQVRQLPIRGYKDTENIEILGGGDGKDDKDNIDMDDDDDADEIFDKEELKRINEEKKLIFKFLKRFFDFLSLKYFKQCFDQLVKALPYHQVFDSVNQRLSLWIGSSQSKLLHVPEKILDQFKNNTTKTTIENFLEVLRPYKEFNTTDQYQIWKILITNQKELLDHILLGIEIVLPDANGANTAANKANKNNEPMPLKKISSQVQFGSGSGKIKFEEEIELYKDSDLLQSFCLDPTSPELNVMAIATTRGIREIDHKQLVSEVRDEYDIDPSENLVSSPSSHNRRPRISGKSASSLNISKGKISTVFSGLRSNRQMDHNIIVQCLESHPNSSFYLSGGIDGSVCLWQFGIPEVLTAYQLPQKPRIVRCKFNQSGTKFGACDMAGNILLWQFAAQEDTLKPFYSLQAHSKQCLDFTFLNSGSLLATAGISNGDNKSRDICLWDVLLPPNKSLIASYADQENGASSIVYSPKRQTIIVGGKKGSLSLYDIRTHKQLDSFKAHHLNTKSLALDPFEEFVCSGSSDGNIKIWSLPSMTCLNTFEDAHKKQTFVRPTGVFKSPVSTYGVMQVRLENNGLFSCGSDGRVTKRSYYKL</sequence>
<keyword evidence="1" id="KW-0853">WD repeat</keyword>
<feature type="repeat" description="WD" evidence="1">
    <location>
        <begin position="2599"/>
        <end position="2640"/>
    </location>
</feature>
<feature type="region of interest" description="Disordered" evidence="3">
    <location>
        <begin position="484"/>
        <end position="542"/>
    </location>
</feature>
<feature type="region of interest" description="Disordered" evidence="3">
    <location>
        <begin position="142"/>
        <end position="165"/>
    </location>
</feature>
<feature type="compositionally biased region" description="Low complexity" evidence="3">
    <location>
        <begin position="491"/>
        <end position="542"/>
    </location>
</feature>
<dbReference type="GO" id="GO:0007035">
    <property type="term" value="P:vacuolar acidification"/>
    <property type="evidence" value="ECO:0007669"/>
    <property type="project" value="TreeGrafter"/>
</dbReference>
<name>A0AAN7YRG7_9MYCE</name>
<keyword evidence="2" id="KW-0175">Coiled coil</keyword>
<dbReference type="Pfam" id="PF12234">
    <property type="entry name" value="Rav1p_C"/>
    <property type="match status" value="1"/>
</dbReference>
<dbReference type="InterPro" id="IPR052208">
    <property type="entry name" value="DmX-like/RAVE_component"/>
</dbReference>
<comment type="caution">
    <text evidence="5">The sequence shown here is derived from an EMBL/GenBank/DDBJ whole genome shotgun (WGS) entry which is preliminary data.</text>
</comment>
<dbReference type="PANTHER" id="PTHR13950">
    <property type="entry name" value="RABCONNECTIN-RELATED"/>
    <property type="match status" value="1"/>
</dbReference>
<dbReference type="Proteomes" id="UP001344447">
    <property type="component" value="Unassembled WGS sequence"/>
</dbReference>
<dbReference type="Gene3D" id="2.130.10.10">
    <property type="entry name" value="YVTN repeat-like/Quinoprotein amine dehydrogenase"/>
    <property type="match status" value="3"/>
</dbReference>
<feature type="region of interest" description="Disordered" evidence="3">
    <location>
        <begin position="1833"/>
        <end position="1897"/>
    </location>
</feature>
<evidence type="ECO:0000313" key="6">
    <source>
        <dbReference type="Proteomes" id="UP001344447"/>
    </source>
</evidence>
<feature type="region of interest" description="Disordered" evidence="3">
    <location>
        <begin position="1281"/>
        <end position="1306"/>
    </location>
</feature>
<feature type="repeat" description="WD" evidence="1">
    <location>
        <begin position="2417"/>
        <end position="2449"/>
    </location>
</feature>
<feature type="region of interest" description="Disordered" evidence="3">
    <location>
        <begin position="2372"/>
        <end position="2395"/>
    </location>
</feature>
<dbReference type="InterPro" id="IPR015943">
    <property type="entry name" value="WD40/YVTN_repeat-like_dom_sf"/>
</dbReference>
<accession>A0AAN7YRG7</accession>
<feature type="domain" description="RAVE complex protein Rav1 C-terminal" evidence="4">
    <location>
        <begin position="1085"/>
        <end position="1718"/>
    </location>
</feature>
<dbReference type="SUPFAM" id="SSF50978">
    <property type="entry name" value="WD40 repeat-like"/>
    <property type="match status" value="2"/>
</dbReference>
<dbReference type="EMBL" id="JAVFKY010000002">
    <property type="protein sequence ID" value="KAK5581449.1"/>
    <property type="molecule type" value="Genomic_DNA"/>
</dbReference>
<reference evidence="5 6" key="1">
    <citation type="submission" date="2023-11" db="EMBL/GenBank/DDBJ databases">
        <title>Dfirmibasis_genome.</title>
        <authorList>
            <person name="Edelbroek B."/>
            <person name="Kjellin J."/>
            <person name="Jerlstrom-Hultqvist J."/>
            <person name="Soderbom F."/>
        </authorList>
    </citation>
    <scope>NUCLEOTIDE SEQUENCE [LARGE SCALE GENOMIC DNA]</scope>
    <source>
        <strain evidence="5 6">TNS-C-14</strain>
    </source>
</reference>
<dbReference type="InterPro" id="IPR036322">
    <property type="entry name" value="WD40_repeat_dom_sf"/>
</dbReference>